<dbReference type="Pfam" id="PF09339">
    <property type="entry name" value="HTH_IclR"/>
    <property type="match status" value="1"/>
</dbReference>
<protein>
    <submittedName>
        <fullName evidence="7">Transcriptional regulator, IclR family</fullName>
    </submittedName>
</protein>
<dbReference type="SUPFAM" id="SSF55781">
    <property type="entry name" value="GAF domain-like"/>
    <property type="match status" value="1"/>
</dbReference>
<feature type="domain" description="HTH iclR-type" evidence="5">
    <location>
        <begin position="7"/>
        <end position="69"/>
    </location>
</feature>
<dbReference type="FunFam" id="1.10.10.10:FF:000056">
    <property type="entry name" value="IclR family transcriptional regulator"/>
    <property type="match status" value="1"/>
</dbReference>
<organism evidence="7">
    <name type="scientific">uncultured organism</name>
    <dbReference type="NCBI Taxonomy" id="155900"/>
    <lineage>
        <taxon>unclassified sequences</taxon>
        <taxon>environmental samples</taxon>
    </lineage>
</organism>
<keyword evidence="4" id="KW-0175">Coiled coil</keyword>
<evidence type="ECO:0000256" key="1">
    <source>
        <dbReference type="ARBA" id="ARBA00023015"/>
    </source>
</evidence>
<dbReference type="GO" id="GO:0003677">
    <property type="term" value="F:DNA binding"/>
    <property type="evidence" value="ECO:0007669"/>
    <property type="project" value="UniProtKB-KW"/>
</dbReference>
<dbReference type="AlphaFoldDB" id="M1P195"/>
<proteinExistence type="predicted"/>
<dbReference type="InterPro" id="IPR005471">
    <property type="entry name" value="Tscrpt_reg_IclR_N"/>
</dbReference>
<evidence type="ECO:0000259" key="6">
    <source>
        <dbReference type="PROSITE" id="PS51078"/>
    </source>
</evidence>
<evidence type="ECO:0000259" key="5">
    <source>
        <dbReference type="PROSITE" id="PS51077"/>
    </source>
</evidence>
<feature type="coiled-coil region" evidence="4">
    <location>
        <begin position="78"/>
        <end position="105"/>
    </location>
</feature>
<gene>
    <name evidence="7" type="ORF">FLSS-18_0011</name>
</gene>
<keyword evidence="3" id="KW-0804">Transcription</keyword>
<dbReference type="EMBL" id="JX684083">
    <property type="protein sequence ID" value="AGF93146.1"/>
    <property type="molecule type" value="Genomic_DNA"/>
</dbReference>
<name>M1P195_9ZZZZ</name>
<keyword evidence="2" id="KW-0238">DNA-binding</keyword>
<feature type="domain" description="IclR-ED" evidence="6">
    <location>
        <begin position="70"/>
        <end position="253"/>
    </location>
</feature>
<dbReference type="CDD" id="cd00090">
    <property type="entry name" value="HTH_ARSR"/>
    <property type="match status" value="1"/>
</dbReference>
<dbReference type="GO" id="GO:0045892">
    <property type="term" value="P:negative regulation of DNA-templated transcription"/>
    <property type="evidence" value="ECO:0007669"/>
    <property type="project" value="TreeGrafter"/>
</dbReference>
<dbReference type="InterPro" id="IPR036390">
    <property type="entry name" value="WH_DNA-bd_sf"/>
</dbReference>
<dbReference type="Pfam" id="PF01614">
    <property type="entry name" value="IclR_C"/>
    <property type="match status" value="1"/>
</dbReference>
<evidence type="ECO:0000256" key="2">
    <source>
        <dbReference type="ARBA" id="ARBA00023125"/>
    </source>
</evidence>
<dbReference type="Gene3D" id="1.10.10.10">
    <property type="entry name" value="Winged helix-like DNA-binding domain superfamily/Winged helix DNA-binding domain"/>
    <property type="match status" value="1"/>
</dbReference>
<dbReference type="InterPro" id="IPR011991">
    <property type="entry name" value="ArsR-like_HTH"/>
</dbReference>
<evidence type="ECO:0000313" key="7">
    <source>
        <dbReference type="EMBL" id="AGF93146.1"/>
    </source>
</evidence>
<dbReference type="InterPro" id="IPR029016">
    <property type="entry name" value="GAF-like_dom_sf"/>
</dbReference>
<reference evidence="7" key="1">
    <citation type="journal article" date="2013" name="Syst. Appl. Microbiol.">
        <title>New insights into the archaeal diversity of a hypersaline microbial mat obtained by a metagenomic approach.</title>
        <authorList>
            <person name="Lopez-Lopez A."/>
            <person name="Richter M."/>
            <person name="Pena A."/>
            <person name="Tamames J."/>
            <person name="Rossello-Mora R."/>
        </authorList>
    </citation>
    <scope>NUCLEOTIDE SEQUENCE</scope>
</reference>
<keyword evidence="1" id="KW-0805">Transcription regulation</keyword>
<evidence type="ECO:0000256" key="4">
    <source>
        <dbReference type="SAM" id="Coils"/>
    </source>
</evidence>
<dbReference type="Gene3D" id="3.30.450.40">
    <property type="match status" value="1"/>
</dbReference>
<dbReference type="PANTHER" id="PTHR30136:SF24">
    <property type="entry name" value="HTH-TYPE TRANSCRIPTIONAL REPRESSOR ALLR"/>
    <property type="match status" value="1"/>
</dbReference>
<dbReference type="SMART" id="SM00346">
    <property type="entry name" value="HTH_ICLR"/>
    <property type="match status" value="1"/>
</dbReference>
<sequence>MSKTQPVKSVSRALSILNLLTSNSYTLSLAEISERVDLPKPTTHRMLQSLRNEGFVKQSPEDGSYKVGVKVFEMAHQYAENLDVRKEAQAELRKLNRQFDEIIHLAVLSGSEVVYIDKYDSKRALRIYSSVGKRVPAHCTALGKAILAYLTEYEINRILSEESLTKHTDSTITDRDELDEELESIRDQGFATDQGEHEEEISCIASPIFNHEHDIEAAVSVTIPSMRFNQDKVKEIAPVLKESAGVISRNIGYTENFSQSGGGKE</sequence>
<dbReference type="PANTHER" id="PTHR30136">
    <property type="entry name" value="HELIX-TURN-HELIX TRANSCRIPTIONAL REGULATOR, ICLR FAMILY"/>
    <property type="match status" value="1"/>
</dbReference>
<dbReference type="PROSITE" id="PS51078">
    <property type="entry name" value="ICLR_ED"/>
    <property type="match status" value="1"/>
</dbReference>
<dbReference type="SUPFAM" id="SSF46785">
    <property type="entry name" value="Winged helix' DNA-binding domain"/>
    <property type="match status" value="1"/>
</dbReference>
<evidence type="ECO:0000256" key="3">
    <source>
        <dbReference type="ARBA" id="ARBA00023163"/>
    </source>
</evidence>
<dbReference type="InterPro" id="IPR014757">
    <property type="entry name" value="Tscrpt_reg_IclR_C"/>
</dbReference>
<dbReference type="InterPro" id="IPR036388">
    <property type="entry name" value="WH-like_DNA-bd_sf"/>
</dbReference>
<dbReference type="InterPro" id="IPR050707">
    <property type="entry name" value="HTH_MetabolicPath_Reg"/>
</dbReference>
<dbReference type="GO" id="GO:0003700">
    <property type="term" value="F:DNA-binding transcription factor activity"/>
    <property type="evidence" value="ECO:0007669"/>
    <property type="project" value="TreeGrafter"/>
</dbReference>
<accession>M1P195</accession>
<dbReference type="PROSITE" id="PS51077">
    <property type="entry name" value="HTH_ICLR"/>
    <property type="match status" value="1"/>
</dbReference>